<dbReference type="AlphaFoldDB" id="A0AAV5UDX4"/>
<keyword evidence="1" id="KW-0812">Transmembrane</keyword>
<protein>
    <recommendedName>
        <fullName evidence="4">G protein-coupled receptor</fullName>
    </recommendedName>
</protein>
<keyword evidence="3" id="KW-1185">Reference proteome</keyword>
<name>A0AAV5UDX4_9BILA</name>
<dbReference type="Proteomes" id="UP001432027">
    <property type="component" value="Unassembled WGS sequence"/>
</dbReference>
<feature type="transmembrane region" description="Helical" evidence="1">
    <location>
        <begin position="6"/>
        <end position="24"/>
    </location>
</feature>
<reference evidence="2" key="1">
    <citation type="submission" date="2023-10" db="EMBL/GenBank/DDBJ databases">
        <title>Genome assembly of Pristionchus species.</title>
        <authorList>
            <person name="Yoshida K."/>
            <person name="Sommer R.J."/>
        </authorList>
    </citation>
    <scope>NUCLEOTIDE SEQUENCE</scope>
    <source>
        <strain evidence="2">RS0144</strain>
    </source>
</reference>
<keyword evidence="1" id="KW-1133">Transmembrane helix</keyword>
<keyword evidence="1" id="KW-0472">Membrane</keyword>
<feature type="non-terminal residue" evidence="2">
    <location>
        <position position="118"/>
    </location>
</feature>
<proteinExistence type="predicted"/>
<dbReference type="EMBL" id="BTSX01000006">
    <property type="protein sequence ID" value="GMT04512.1"/>
    <property type="molecule type" value="Genomic_DNA"/>
</dbReference>
<sequence length="118" mass="13350">MTWSINRFLVYFIAFNASILTWIFRSSTDPFITTMQLTLPLLVWELILFASFAPDDLLNLFLPPVNHPIAYHTVRSPINQPPGPHGDGWSDERTEFNQAEDLSELAHSSDSSDSDLGL</sequence>
<comment type="caution">
    <text evidence="2">The sequence shown here is derived from an EMBL/GenBank/DDBJ whole genome shotgun (WGS) entry which is preliminary data.</text>
</comment>
<organism evidence="2 3">
    <name type="scientific">Pristionchus entomophagus</name>
    <dbReference type="NCBI Taxonomy" id="358040"/>
    <lineage>
        <taxon>Eukaryota</taxon>
        <taxon>Metazoa</taxon>
        <taxon>Ecdysozoa</taxon>
        <taxon>Nematoda</taxon>
        <taxon>Chromadorea</taxon>
        <taxon>Rhabditida</taxon>
        <taxon>Rhabditina</taxon>
        <taxon>Diplogasteromorpha</taxon>
        <taxon>Diplogasteroidea</taxon>
        <taxon>Neodiplogasteridae</taxon>
        <taxon>Pristionchus</taxon>
    </lineage>
</organism>
<evidence type="ECO:0000313" key="3">
    <source>
        <dbReference type="Proteomes" id="UP001432027"/>
    </source>
</evidence>
<gene>
    <name evidence="2" type="ORF">PENTCL1PPCAC_26686</name>
</gene>
<accession>A0AAV5UDX4</accession>
<evidence type="ECO:0008006" key="4">
    <source>
        <dbReference type="Google" id="ProtNLM"/>
    </source>
</evidence>
<evidence type="ECO:0000256" key="1">
    <source>
        <dbReference type="SAM" id="Phobius"/>
    </source>
</evidence>
<evidence type="ECO:0000313" key="2">
    <source>
        <dbReference type="EMBL" id="GMT04512.1"/>
    </source>
</evidence>